<name>A0AA48HGW6_9ALTE</name>
<dbReference type="SUPFAM" id="SSF48371">
    <property type="entry name" value="ARM repeat"/>
    <property type="match status" value="1"/>
</dbReference>
<dbReference type="Gene3D" id="1.25.40.290">
    <property type="entry name" value="ARM repeat domains"/>
    <property type="match status" value="1"/>
</dbReference>
<dbReference type="InterPro" id="IPR021133">
    <property type="entry name" value="HEAT_type_2"/>
</dbReference>
<evidence type="ECO:0008006" key="3">
    <source>
        <dbReference type="Google" id="ProtNLM"/>
    </source>
</evidence>
<proteinExistence type="predicted"/>
<dbReference type="InterPro" id="IPR016024">
    <property type="entry name" value="ARM-type_fold"/>
</dbReference>
<organism evidence="1 2">
    <name type="scientific">Planctobacterium marinum</name>
    <dbReference type="NCBI Taxonomy" id="1631968"/>
    <lineage>
        <taxon>Bacteria</taxon>
        <taxon>Pseudomonadati</taxon>
        <taxon>Pseudomonadota</taxon>
        <taxon>Gammaproteobacteria</taxon>
        <taxon>Alteromonadales</taxon>
        <taxon>Alteromonadaceae</taxon>
        <taxon>Planctobacterium</taxon>
    </lineage>
</organism>
<evidence type="ECO:0000313" key="2">
    <source>
        <dbReference type="Proteomes" id="UP001333710"/>
    </source>
</evidence>
<dbReference type="AlphaFoldDB" id="A0AA48HGW6"/>
<accession>A0AA48HGW6</accession>
<sequence length="378" mass="43255">MPEPFKEKFNVALITALAETIQDRFPEFTAENFINSAIKDLDSLELKQRSMQITEALHQCLPIDFNHFAEIIRAILHPDDNMDMNLARVEKEGVRGWAIMPLADLVAIRAIPEYFDEGLILLSELTKRFSAEFAIRDFILMDLSKAFTTITQWTTSDNEHLRRLASEGARPRLPWGKQLPDLIRDPQPLMPILESLLDDDSEYVRRSVANNLNDIAKDNPGFVIDFVACHIATDNRQRMRLLRHACRTLIKQGEPQILALFGYTRFTGNTVLTLDTEQVSWGGVVSATLNLSSNSRDNQSLMIDYVVWHQKVNGKLAPKVFKWKVIDTWNGASLTLTKKHSFKPVTTRRYYPGLHKIQVQINGEVFDEVSFTLMSDKH</sequence>
<dbReference type="Proteomes" id="UP001333710">
    <property type="component" value="Chromosome"/>
</dbReference>
<keyword evidence="2" id="KW-1185">Reference proteome</keyword>
<dbReference type="PROSITE" id="PS50077">
    <property type="entry name" value="HEAT_REPEAT"/>
    <property type="match status" value="1"/>
</dbReference>
<gene>
    <name evidence="1" type="primary">yhaZ</name>
    <name evidence="1" type="ORF">MACH26_22190</name>
</gene>
<reference evidence="1" key="1">
    <citation type="submission" date="2023-01" db="EMBL/GenBank/DDBJ databases">
        <title>Complete genome sequence of Planctobacterium marinum strain Dej080120_11.</title>
        <authorList>
            <person name="Ueki S."/>
            <person name="Maruyama F."/>
        </authorList>
    </citation>
    <scope>NUCLEOTIDE SEQUENCE</scope>
    <source>
        <strain evidence="1">Dej080120_11</strain>
    </source>
</reference>
<evidence type="ECO:0000313" key="1">
    <source>
        <dbReference type="EMBL" id="BDX06698.1"/>
    </source>
</evidence>
<dbReference type="EMBL" id="AP027272">
    <property type="protein sequence ID" value="BDX06698.1"/>
    <property type="molecule type" value="Genomic_DNA"/>
</dbReference>
<protein>
    <recommendedName>
        <fullName evidence="3">DNA alkylation repair protein</fullName>
    </recommendedName>
</protein>
<dbReference type="InterPro" id="IPR014825">
    <property type="entry name" value="DNA_alkylation"/>
</dbReference>
<dbReference type="Pfam" id="PF08713">
    <property type="entry name" value="DNA_alkylation"/>
    <property type="match status" value="1"/>
</dbReference>
<dbReference type="RefSeq" id="WP_338292702.1">
    <property type="nucleotide sequence ID" value="NZ_AP027272.1"/>
</dbReference>
<dbReference type="KEGG" id="pmaw:MACH26_22190"/>